<dbReference type="NCBIfam" id="TIGR01946">
    <property type="entry name" value="rnfD"/>
    <property type="match status" value="1"/>
</dbReference>
<feature type="transmembrane region" description="Helical" evidence="10">
    <location>
        <begin position="190"/>
        <end position="208"/>
    </location>
</feature>
<feature type="transmembrane region" description="Helical" evidence="10">
    <location>
        <begin position="243"/>
        <end position="260"/>
    </location>
</feature>
<evidence type="ECO:0000313" key="11">
    <source>
        <dbReference type="EMBL" id="SFV67875.1"/>
    </source>
</evidence>
<accession>A0A1W1CQ82</accession>
<dbReference type="Pfam" id="PF03116">
    <property type="entry name" value="NQR2_RnfD_RnfE"/>
    <property type="match status" value="1"/>
</dbReference>
<name>A0A1W1CQ82_9ZZZZ</name>
<reference evidence="11" key="1">
    <citation type="submission" date="2016-10" db="EMBL/GenBank/DDBJ databases">
        <authorList>
            <person name="de Groot N.N."/>
        </authorList>
    </citation>
    <scope>NUCLEOTIDE SEQUENCE</scope>
</reference>
<feature type="transmembrane region" description="Helical" evidence="10">
    <location>
        <begin position="112"/>
        <end position="129"/>
    </location>
</feature>
<feature type="transmembrane region" description="Helical" evidence="10">
    <location>
        <begin position="31"/>
        <end position="48"/>
    </location>
</feature>
<protein>
    <submittedName>
        <fullName evidence="11">Electron transport complex protein RnfD</fullName>
    </submittedName>
</protein>
<proteinExistence type="inferred from homology"/>
<keyword evidence="3" id="KW-0285">Flavoprotein</keyword>
<keyword evidence="8 10" id="KW-1133">Transmembrane helix</keyword>
<evidence type="ECO:0000256" key="7">
    <source>
        <dbReference type="ARBA" id="ARBA00022982"/>
    </source>
</evidence>
<organism evidence="11">
    <name type="scientific">hydrothermal vent metagenome</name>
    <dbReference type="NCBI Taxonomy" id="652676"/>
    <lineage>
        <taxon>unclassified sequences</taxon>
        <taxon>metagenomes</taxon>
        <taxon>ecological metagenomes</taxon>
    </lineage>
</organism>
<keyword evidence="9 10" id="KW-0472">Membrane</keyword>
<keyword evidence="6" id="KW-1278">Translocase</keyword>
<feature type="transmembrane region" description="Helical" evidence="10">
    <location>
        <begin position="266"/>
        <end position="284"/>
    </location>
</feature>
<evidence type="ECO:0000256" key="4">
    <source>
        <dbReference type="ARBA" id="ARBA00022643"/>
    </source>
</evidence>
<dbReference type="GO" id="GO:0022900">
    <property type="term" value="P:electron transport chain"/>
    <property type="evidence" value="ECO:0007669"/>
    <property type="project" value="InterPro"/>
</dbReference>
<evidence type="ECO:0000256" key="9">
    <source>
        <dbReference type="ARBA" id="ARBA00023136"/>
    </source>
</evidence>
<dbReference type="GO" id="GO:0005886">
    <property type="term" value="C:plasma membrane"/>
    <property type="evidence" value="ECO:0007669"/>
    <property type="project" value="TreeGrafter"/>
</dbReference>
<feature type="transmembrane region" description="Helical" evidence="10">
    <location>
        <begin position="166"/>
        <end position="185"/>
    </location>
</feature>
<feature type="transmembrane region" description="Helical" evidence="10">
    <location>
        <begin position="214"/>
        <end position="236"/>
    </location>
</feature>
<evidence type="ECO:0000256" key="1">
    <source>
        <dbReference type="ARBA" id="ARBA00022448"/>
    </source>
</evidence>
<dbReference type="AlphaFoldDB" id="A0A1W1CQ82"/>
<evidence type="ECO:0000256" key="6">
    <source>
        <dbReference type="ARBA" id="ARBA00022967"/>
    </source>
</evidence>
<dbReference type="PANTHER" id="PTHR30578:SF0">
    <property type="entry name" value="ION-TRANSLOCATING OXIDOREDUCTASE COMPLEX SUBUNIT D"/>
    <property type="match status" value="1"/>
</dbReference>
<keyword evidence="7" id="KW-0249">Electron transport</keyword>
<evidence type="ECO:0000256" key="5">
    <source>
        <dbReference type="ARBA" id="ARBA00022692"/>
    </source>
</evidence>
<dbReference type="HAMAP" id="MF_00462">
    <property type="entry name" value="RsxD_RnfD"/>
    <property type="match status" value="1"/>
</dbReference>
<keyword evidence="1" id="KW-0813">Transport</keyword>
<dbReference type="GO" id="GO:0055085">
    <property type="term" value="P:transmembrane transport"/>
    <property type="evidence" value="ECO:0007669"/>
    <property type="project" value="InterPro"/>
</dbReference>
<dbReference type="EMBL" id="FPHJ01000058">
    <property type="protein sequence ID" value="SFV67875.1"/>
    <property type="molecule type" value="Genomic_DNA"/>
</dbReference>
<keyword evidence="5 10" id="KW-0812">Transmembrane</keyword>
<gene>
    <name evidence="11" type="ORF">MNB_SUP05-5-112</name>
</gene>
<evidence type="ECO:0000256" key="2">
    <source>
        <dbReference type="ARBA" id="ARBA00022553"/>
    </source>
</evidence>
<feature type="transmembrane region" description="Helical" evidence="10">
    <location>
        <begin position="60"/>
        <end position="76"/>
    </location>
</feature>
<evidence type="ECO:0000256" key="10">
    <source>
        <dbReference type="SAM" id="Phobius"/>
    </source>
</evidence>
<evidence type="ECO:0000256" key="8">
    <source>
        <dbReference type="ARBA" id="ARBA00022989"/>
    </source>
</evidence>
<dbReference type="InterPro" id="IPR004338">
    <property type="entry name" value="NqrB/RnfD"/>
</dbReference>
<sequence>MTTNQLMRQVIYALMLGVITSFYFYGWSVLLQIELAIFSALFFEFIILKIRKKPYPIKTIFDGSAIITALLLALAIPSIAPWWIIIIGSFFAIVFGKQLYGGLGHNPFNPAMLAYAFLLISFPVQMTQWQSDVFMPFIDSFNIIYLKDSIDTISSATQLESLKTHYGSSFFINLSFLIGGIYLFLRKVIYWHIPVAFLSSLILFAWIFNLNISFHLFTGATMLGAFFIATDYVSAATTPKGRIIYGFLIGFIIVIIRKFGNYPDGVAFAILLANICVPLIDYYTRPKVFGSL</sequence>
<dbReference type="InterPro" id="IPR011303">
    <property type="entry name" value="RnfD_bac"/>
</dbReference>
<dbReference type="PANTHER" id="PTHR30578">
    <property type="entry name" value="ELECTRON TRANSPORT COMPLEX PROTEIN RNFD"/>
    <property type="match status" value="1"/>
</dbReference>
<evidence type="ECO:0000256" key="3">
    <source>
        <dbReference type="ARBA" id="ARBA00022630"/>
    </source>
</evidence>
<keyword evidence="2" id="KW-0597">Phosphoprotein</keyword>
<keyword evidence="4" id="KW-0288">FMN</keyword>